<dbReference type="InterPro" id="IPR012337">
    <property type="entry name" value="RNaseH-like_sf"/>
</dbReference>
<dbReference type="GO" id="GO:0003676">
    <property type="term" value="F:nucleic acid binding"/>
    <property type="evidence" value="ECO:0007669"/>
    <property type="project" value="InterPro"/>
</dbReference>
<feature type="domain" description="YprB ribonuclease H-like" evidence="1">
    <location>
        <begin position="66"/>
        <end position="230"/>
    </location>
</feature>
<evidence type="ECO:0000313" key="3">
    <source>
        <dbReference type="Proteomes" id="UP000199514"/>
    </source>
</evidence>
<organism evidence="2 3">
    <name type="scientific">Flexibacter flexilis DSM 6793</name>
    <dbReference type="NCBI Taxonomy" id="927664"/>
    <lineage>
        <taxon>Bacteria</taxon>
        <taxon>Pseudomonadati</taxon>
        <taxon>Bacteroidota</taxon>
        <taxon>Cytophagia</taxon>
        <taxon>Cytophagales</taxon>
        <taxon>Flexibacteraceae</taxon>
        <taxon>Flexibacter</taxon>
    </lineage>
</organism>
<dbReference type="RefSeq" id="WP_091515601.1">
    <property type="nucleotide sequence ID" value="NZ_FOLE01000011.1"/>
</dbReference>
<dbReference type="SUPFAM" id="SSF53098">
    <property type="entry name" value="Ribonuclease H-like"/>
    <property type="match status" value="1"/>
</dbReference>
<gene>
    <name evidence="2" type="ORF">SAMN05421780_11148</name>
</gene>
<evidence type="ECO:0000259" key="1">
    <source>
        <dbReference type="Pfam" id="PF13482"/>
    </source>
</evidence>
<dbReference type="Pfam" id="PF13482">
    <property type="entry name" value="RNase_H_2"/>
    <property type="match status" value="1"/>
</dbReference>
<evidence type="ECO:0000313" key="2">
    <source>
        <dbReference type="EMBL" id="SFC87536.1"/>
    </source>
</evidence>
<dbReference type="Gene3D" id="3.30.420.10">
    <property type="entry name" value="Ribonuclease H-like superfamily/Ribonuclease H"/>
    <property type="match status" value="1"/>
</dbReference>
<dbReference type="Proteomes" id="UP000199514">
    <property type="component" value="Unassembled WGS sequence"/>
</dbReference>
<proteinExistence type="predicted"/>
<dbReference type="AlphaFoldDB" id="A0A1I1MR03"/>
<protein>
    <recommendedName>
        <fullName evidence="1">YprB ribonuclease H-like domain-containing protein</fullName>
    </recommendedName>
</protein>
<accession>A0A1I1MR03</accession>
<dbReference type="STRING" id="927664.SAMN05421780_11148"/>
<sequence length="248" mass="28758">MSNNKPKLKDILFLDIETTSVTANYAQLSPTMQKMWDRKAAYWSEEKSALQPAEWYDQKAALLAEFGQIVAIGVAYFYEDEYGQWCLRSKAITGKDETSILQQFVMLLGQKRFDVRRTLLCAHNGREFDFPFLCRRMAVHQMPIPELLYSPLRKPWEMPLLDTMEMWRFGDRRSYAPLVLLAELLGVPQMPEDTLEHDKVSAFYYQNPEENLPKIADLARHDVVLVAQVYLALTGQPAVHPDNIFYVD</sequence>
<dbReference type="InterPro" id="IPR038720">
    <property type="entry name" value="YprB_RNase_H-like_dom"/>
</dbReference>
<dbReference type="InterPro" id="IPR036397">
    <property type="entry name" value="RNaseH_sf"/>
</dbReference>
<dbReference type="OrthoDB" id="9773351at2"/>
<name>A0A1I1MR03_9BACT</name>
<keyword evidence="3" id="KW-1185">Reference proteome</keyword>
<reference evidence="2 3" key="1">
    <citation type="submission" date="2016-10" db="EMBL/GenBank/DDBJ databases">
        <authorList>
            <person name="de Groot N.N."/>
        </authorList>
    </citation>
    <scope>NUCLEOTIDE SEQUENCE [LARGE SCALE GENOMIC DNA]</scope>
    <source>
        <strain evidence="2 3">DSM 6793</strain>
    </source>
</reference>
<dbReference type="EMBL" id="FOLE01000011">
    <property type="protein sequence ID" value="SFC87536.1"/>
    <property type="molecule type" value="Genomic_DNA"/>
</dbReference>